<evidence type="ECO:0000313" key="2">
    <source>
        <dbReference type="EMBL" id="KAJ8250801.1"/>
    </source>
</evidence>
<reference evidence="2" key="1">
    <citation type="journal article" date="2023" name="Science">
        <title>Genome structures resolve the early diversification of teleost fishes.</title>
        <authorList>
            <person name="Parey E."/>
            <person name="Louis A."/>
            <person name="Montfort J."/>
            <person name="Bouchez O."/>
            <person name="Roques C."/>
            <person name="Iampietro C."/>
            <person name="Lluch J."/>
            <person name="Castinel A."/>
            <person name="Donnadieu C."/>
            <person name="Desvignes T."/>
            <person name="Floi Bucao C."/>
            <person name="Jouanno E."/>
            <person name="Wen M."/>
            <person name="Mejri S."/>
            <person name="Dirks R."/>
            <person name="Jansen H."/>
            <person name="Henkel C."/>
            <person name="Chen W.J."/>
            <person name="Zahm M."/>
            <person name="Cabau C."/>
            <person name="Klopp C."/>
            <person name="Thompson A.W."/>
            <person name="Robinson-Rechavi M."/>
            <person name="Braasch I."/>
            <person name="Lecointre G."/>
            <person name="Bobe J."/>
            <person name="Postlethwait J.H."/>
            <person name="Berthelot C."/>
            <person name="Roest Crollius H."/>
            <person name="Guiguen Y."/>
        </authorList>
    </citation>
    <scope>NUCLEOTIDE SEQUENCE</scope>
    <source>
        <strain evidence="2">Concon-B</strain>
    </source>
</reference>
<name>A0A9Q1HNZ4_CONCO</name>
<protein>
    <submittedName>
        <fullName evidence="2">Uncharacterized protein</fullName>
    </submittedName>
</protein>
<evidence type="ECO:0000256" key="1">
    <source>
        <dbReference type="SAM" id="MobiDB-lite"/>
    </source>
</evidence>
<evidence type="ECO:0000313" key="3">
    <source>
        <dbReference type="Proteomes" id="UP001152803"/>
    </source>
</evidence>
<keyword evidence="3" id="KW-1185">Reference proteome</keyword>
<organism evidence="2 3">
    <name type="scientific">Conger conger</name>
    <name type="common">Conger eel</name>
    <name type="synonym">Muraena conger</name>
    <dbReference type="NCBI Taxonomy" id="82655"/>
    <lineage>
        <taxon>Eukaryota</taxon>
        <taxon>Metazoa</taxon>
        <taxon>Chordata</taxon>
        <taxon>Craniata</taxon>
        <taxon>Vertebrata</taxon>
        <taxon>Euteleostomi</taxon>
        <taxon>Actinopterygii</taxon>
        <taxon>Neopterygii</taxon>
        <taxon>Teleostei</taxon>
        <taxon>Anguilliformes</taxon>
        <taxon>Congridae</taxon>
        <taxon>Conger</taxon>
    </lineage>
</organism>
<accession>A0A9Q1HNZ4</accession>
<sequence>MKEPASLWLFTLVCEAGEKLARWRDEPNTRGASQAGSEKPPGIFGWSSAETGMPVETAWACHRPGRRKGYSRLHWASGRDLKQRLRELEPADRPQSS</sequence>
<dbReference type="AlphaFoldDB" id="A0A9Q1HNZ4"/>
<comment type="caution">
    <text evidence="2">The sequence shown here is derived from an EMBL/GenBank/DDBJ whole genome shotgun (WGS) entry which is preliminary data.</text>
</comment>
<feature type="region of interest" description="Disordered" evidence="1">
    <location>
        <begin position="24"/>
        <end position="49"/>
    </location>
</feature>
<dbReference type="Proteomes" id="UP001152803">
    <property type="component" value="Unassembled WGS sequence"/>
</dbReference>
<proteinExistence type="predicted"/>
<dbReference type="EMBL" id="JAFJMO010000018">
    <property type="protein sequence ID" value="KAJ8250801.1"/>
    <property type="molecule type" value="Genomic_DNA"/>
</dbReference>
<gene>
    <name evidence="2" type="ORF">COCON_G00227230</name>
</gene>